<feature type="compositionally biased region" description="Basic and acidic residues" evidence="14">
    <location>
        <begin position="54"/>
        <end position="68"/>
    </location>
</feature>
<feature type="compositionally biased region" description="Basic and acidic residues" evidence="14">
    <location>
        <begin position="167"/>
        <end position="180"/>
    </location>
</feature>
<dbReference type="PROSITE" id="PS50011">
    <property type="entry name" value="PROTEIN_KINASE_DOM"/>
    <property type="match status" value="1"/>
</dbReference>
<keyword evidence="7" id="KW-0547">Nucleotide-binding</keyword>
<feature type="compositionally biased region" description="Basic and acidic residues" evidence="14">
    <location>
        <begin position="617"/>
        <end position="627"/>
    </location>
</feature>
<feature type="compositionally biased region" description="Basic residues" evidence="14">
    <location>
        <begin position="336"/>
        <end position="352"/>
    </location>
</feature>
<feature type="compositionally biased region" description="Low complexity" evidence="14">
    <location>
        <begin position="404"/>
        <end position="431"/>
    </location>
</feature>
<keyword evidence="10" id="KW-0131">Cell cycle</keyword>
<comment type="cofactor">
    <cofactor evidence="1">
        <name>Mg(2+)</name>
        <dbReference type="ChEBI" id="CHEBI:18420"/>
    </cofactor>
</comment>
<evidence type="ECO:0000256" key="9">
    <source>
        <dbReference type="ARBA" id="ARBA00022840"/>
    </source>
</evidence>
<dbReference type="FunFam" id="1.10.510.10:FF:000124">
    <property type="entry name" value="cyclin-dependent kinase 11B isoform X1"/>
    <property type="match status" value="1"/>
</dbReference>
<dbReference type="InterPro" id="IPR011009">
    <property type="entry name" value="Kinase-like_dom_sf"/>
</dbReference>
<gene>
    <name evidence="16" type="ORF">CDAUBV1_LOCUS16693</name>
</gene>
<dbReference type="GO" id="GO:0004693">
    <property type="term" value="F:cyclin-dependent protein serine/threonine kinase activity"/>
    <property type="evidence" value="ECO:0007669"/>
    <property type="project" value="UniProtKB-EC"/>
</dbReference>
<feature type="compositionally biased region" description="Basic and acidic residues" evidence="14">
    <location>
        <begin position="264"/>
        <end position="276"/>
    </location>
</feature>
<dbReference type="PANTHER" id="PTHR24056">
    <property type="entry name" value="CELL DIVISION PROTEIN KINASE"/>
    <property type="match status" value="1"/>
</dbReference>
<feature type="compositionally biased region" description="Polar residues" evidence="14">
    <location>
        <begin position="224"/>
        <end position="254"/>
    </location>
</feature>
<dbReference type="SUPFAM" id="SSF56112">
    <property type="entry name" value="Protein kinase-like (PK-like)"/>
    <property type="match status" value="1"/>
</dbReference>
<evidence type="ECO:0000256" key="10">
    <source>
        <dbReference type="ARBA" id="ARBA00023306"/>
    </source>
</evidence>
<keyword evidence="9" id="KW-0067">ATP-binding</keyword>
<dbReference type="EMBL" id="CAXLJL010000867">
    <property type="protein sequence ID" value="CAL5141452.1"/>
    <property type="molecule type" value="Genomic_DNA"/>
</dbReference>
<evidence type="ECO:0000256" key="6">
    <source>
        <dbReference type="ARBA" id="ARBA00022679"/>
    </source>
</evidence>
<feature type="compositionally biased region" description="Polar residues" evidence="14">
    <location>
        <begin position="92"/>
        <end position="108"/>
    </location>
</feature>
<keyword evidence="4" id="KW-0723">Serine/threonine-protein kinase</keyword>
<keyword evidence="6" id="KW-0808">Transferase</keyword>
<reference evidence="16" key="1">
    <citation type="submission" date="2024-06" db="EMBL/GenBank/DDBJ databases">
        <authorList>
            <person name="Liu X."/>
            <person name="Lenzi L."/>
            <person name="Haldenby T S."/>
            <person name="Uol C."/>
        </authorList>
    </citation>
    <scope>NUCLEOTIDE SEQUENCE</scope>
</reference>
<feature type="compositionally biased region" description="Basic and acidic residues" evidence="14">
    <location>
        <begin position="201"/>
        <end position="220"/>
    </location>
</feature>
<dbReference type="InterPro" id="IPR050108">
    <property type="entry name" value="CDK"/>
</dbReference>
<dbReference type="InterPro" id="IPR045267">
    <property type="entry name" value="CDK11/PITSLRE_STKc"/>
</dbReference>
<feature type="compositionally biased region" description="Basic and acidic residues" evidence="14">
    <location>
        <begin position="655"/>
        <end position="667"/>
    </location>
</feature>
<dbReference type="GO" id="GO:0005524">
    <property type="term" value="F:ATP binding"/>
    <property type="evidence" value="ECO:0007669"/>
    <property type="project" value="UniProtKB-KW"/>
</dbReference>
<sequence>MSSDTSYSGDSDQGGARFRAPIASSVQVANMASKFTVAANSGRSPSSKHSGKHSASDAYDRKKMERAHSSQRMEFLAELDDELDYNEDDPSSQEVTTSAKSRALNQESPRGYRSTMHSRGRLPSPREEGEEYSEDDDDYSSHVERRREHTEKTHMHAEREEGEASSEDERRYHQSGERKERSHKSKRQGGGDPAGLSLEEAQYRNRIHERFERREMEYSKRLKSQQNPLQLVEQTSPIHSGSTKSRSQAESKSTADFPVWGDANSKHSGDPYEKRAQQKQSTFSSPRELDSAQYAGSQQIVNSKVDVTGGRSYSASMLSYEHTTEAEMQYRGEIKRSHKSSSRKAKSKKSKRNRPEKEREYDERKHQKSHPSTEVSYQEWGERTVSQYDISLPPGRRDTEPPSRDSSGSSQNHSRSSRSSSSNRMARESSSQRPYIDNEKYSKRKHKHRYRREARETAPPPESLLSSYTGDITVGGVKHRSHRSEKHKIKDIDEPFPYPVKQSRRSRDLENEGPSEQGRVRNTASEPMEHEFYGSETEQSSRPSSQKDELQPSGQTRGRHTKTRSRSPFREEGGSDSSAASASATADQAAAAVAGTGGDHLVSQKPSSAKPSPNTKSELKRDLEAMRSQRYNLYSETDDSEDEEDDDNVATEVNQVEKEETKEDEKPQTPSKPFYFPSIQGCRSVEEFECLNRIEEGTYGVVYRARDKKTAEIVALKRLKMEKERDGFPITSLREINTLMKAQHENIVTVREIVVGSNMDKIYLVMDYVEHDLKSLMEVMNGPFSVGEVKCLMVQLLRAVRHLHDNWILHRDLKTSNLLLSHQGILKVGDFGLAREYGSPLKHYTEVVVTLWYRAPELLLGTKQYTCPIDLWSVGCIFAEFLLQRPLFPGKGEMDELNIIFRDLGTPTERIWPGVSHLPGMKKCAFTDYPYNQLRRRFTEKQISDQGFDLLNSFLTYCPDRRITAEKALTHAYFNERPRAIHPSMFPSWPAKSEGGVAVRKASPRPPAGGGALAAAAAALAAAAAAASGTGARVHYQPPAPPMGGQRFYSSMADSRPGTTIGSDNLISSGPDKGFLLRF</sequence>
<feature type="region of interest" description="Disordered" evidence="14">
    <location>
        <begin position="38"/>
        <end position="308"/>
    </location>
</feature>
<dbReference type="GO" id="GO:0005634">
    <property type="term" value="C:nucleus"/>
    <property type="evidence" value="ECO:0007669"/>
    <property type="project" value="TreeGrafter"/>
</dbReference>
<feature type="compositionally biased region" description="Basic and acidic residues" evidence="14">
    <location>
        <begin position="139"/>
        <end position="159"/>
    </location>
</feature>
<evidence type="ECO:0000256" key="2">
    <source>
        <dbReference type="ARBA" id="ARBA00006485"/>
    </source>
</evidence>
<comment type="catalytic activity">
    <reaction evidence="12">
        <text>L-seryl-[protein] + ATP = O-phospho-L-seryl-[protein] + ADP + H(+)</text>
        <dbReference type="Rhea" id="RHEA:17989"/>
        <dbReference type="Rhea" id="RHEA-COMP:9863"/>
        <dbReference type="Rhea" id="RHEA-COMP:11604"/>
        <dbReference type="ChEBI" id="CHEBI:15378"/>
        <dbReference type="ChEBI" id="CHEBI:29999"/>
        <dbReference type="ChEBI" id="CHEBI:30616"/>
        <dbReference type="ChEBI" id="CHEBI:83421"/>
        <dbReference type="ChEBI" id="CHEBI:456216"/>
        <dbReference type="EC" id="2.7.11.22"/>
    </reaction>
</comment>
<feature type="domain" description="Protein kinase" evidence="15">
    <location>
        <begin position="688"/>
        <end position="974"/>
    </location>
</feature>
<dbReference type="InterPro" id="IPR008271">
    <property type="entry name" value="Ser/Thr_kinase_AS"/>
</dbReference>
<dbReference type="SMART" id="SM00220">
    <property type="entry name" value="S_TKc"/>
    <property type="match status" value="1"/>
</dbReference>
<accession>A0AAV2TYW8</accession>
<dbReference type="Gene3D" id="1.10.510.10">
    <property type="entry name" value="Transferase(Phosphotransferase) domain 1"/>
    <property type="match status" value="1"/>
</dbReference>
<dbReference type="AlphaFoldDB" id="A0AAV2TYW8"/>
<evidence type="ECO:0000256" key="7">
    <source>
        <dbReference type="ARBA" id="ARBA00022741"/>
    </source>
</evidence>
<dbReference type="CDD" id="cd07843">
    <property type="entry name" value="STKc_CDC2L1"/>
    <property type="match status" value="1"/>
</dbReference>
<dbReference type="PANTHER" id="PTHR24056:SF107">
    <property type="entry name" value="CYCLIN-DEPENDENT KINASE 11A-RELATED"/>
    <property type="match status" value="1"/>
</dbReference>
<proteinExistence type="inferred from homology"/>
<evidence type="ECO:0000313" key="16">
    <source>
        <dbReference type="EMBL" id="CAL5141452.1"/>
    </source>
</evidence>
<comment type="caution">
    <text evidence="16">The sequence shown here is derived from an EMBL/GenBank/DDBJ whole genome shotgun (WGS) entry which is preliminary data.</text>
</comment>
<dbReference type="InterPro" id="IPR000719">
    <property type="entry name" value="Prot_kinase_dom"/>
</dbReference>
<evidence type="ECO:0000256" key="14">
    <source>
        <dbReference type="SAM" id="MobiDB-lite"/>
    </source>
</evidence>
<feature type="compositionally biased region" description="Acidic residues" evidence="14">
    <location>
        <begin position="128"/>
        <end position="138"/>
    </location>
</feature>
<evidence type="ECO:0000256" key="4">
    <source>
        <dbReference type="ARBA" id="ARBA00022527"/>
    </source>
</evidence>
<dbReference type="Gene3D" id="3.30.200.20">
    <property type="entry name" value="Phosphorylase Kinase, domain 1"/>
    <property type="match status" value="1"/>
</dbReference>
<feature type="compositionally biased region" description="Polar residues" evidence="14">
    <location>
        <begin position="38"/>
        <end position="48"/>
    </location>
</feature>
<evidence type="ECO:0000313" key="17">
    <source>
        <dbReference type="Proteomes" id="UP001497525"/>
    </source>
</evidence>
<feature type="compositionally biased region" description="Acidic residues" evidence="14">
    <location>
        <begin position="636"/>
        <end position="649"/>
    </location>
</feature>
<dbReference type="EC" id="2.7.11.22" evidence="3"/>
<evidence type="ECO:0000256" key="8">
    <source>
        <dbReference type="ARBA" id="ARBA00022777"/>
    </source>
</evidence>
<feature type="compositionally biased region" description="Basic residues" evidence="14">
    <location>
        <begin position="557"/>
        <end position="567"/>
    </location>
</feature>
<feature type="compositionally biased region" description="Low complexity" evidence="14">
    <location>
        <begin position="575"/>
        <end position="594"/>
    </location>
</feature>
<evidence type="ECO:0000256" key="12">
    <source>
        <dbReference type="ARBA" id="ARBA00048367"/>
    </source>
</evidence>
<dbReference type="FunFam" id="3.30.200.20:FF:000054">
    <property type="entry name" value="Cyclin-dependent kinase 11B"/>
    <property type="match status" value="1"/>
</dbReference>
<dbReference type="Proteomes" id="UP001497525">
    <property type="component" value="Unassembled WGS sequence"/>
</dbReference>
<dbReference type="GO" id="GO:0007346">
    <property type="term" value="P:regulation of mitotic cell cycle"/>
    <property type="evidence" value="ECO:0007669"/>
    <property type="project" value="TreeGrafter"/>
</dbReference>
<evidence type="ECO:0000256" key="11">
    <source>
        <dbReference type="ARBA" id="ARBA00047811"/>
    </source>
</evidence>
<evidence type="ECO:0000259" key="15">
    <source>
        <dbReference type="PROSITE" id="PS50011"/>
    </source>
</evidence>
<organism evidence="16 17">
    <name type="scientific">Calicophoron daubneyi</name>
    <name type="common">Rumen fluke</name>
    <name type="synonym">Paramphistomum daubneyi</name>
    <dbReference type="NCBI Taxonomy" id="300641"/>
    <lineage>
        <taxon>Eukaryota</taxon>
        <taxon>Metazoa</taxon>
        <taxon>Spiralia</taxon>
        <taxon>Lophotrochozoa</taxon>
        <taxon>Platyhelminthes</taxon>
        <taxon>Trematoda</taxon>
        <taxon>Digenea</taxon>
        <taxon>Plagiorchiida</taxon>
        <taxon>Pronocephalata</taxon>
        <taxon>Paramphistomoidea</taxon>
        <taxon>Paramphistomidae</taxon>
        <taxon>Calicophoron</taxon>
    </lineage>
</organism>
<keyword evidence="5" id="KW-0597">Phosphoprotein</keyword>
<feature type="region of interest" description="Disordered" evidence="14">
    <location>
        <begin position="329"/>
        <end position="675"/>
    </location>
</feature>
<evidence type="ECO:0000256" key="5">
    <source>
        <dbReference type="ARBA" id="ARBA00022553"/>
    </source>
</evidence>
<evidence type="ECO:0000256" key="3">
    <source>
        <dbReference type="ARBA" id="ARBA00012425"/>
    </source>
</evidence>
<evidence type="ECO:0000256" key="1">
    <source>
        <dbReference type="ARBA" id="ARBA00001946"/>
    </source>
</evidence>
<feature type="compositionally biased region" description="Polar residues" evidence="14">
    <location>
        <begin position="604"/>
        <end position="616"/>
    </location>
</feature>
<protein>
    <recommendedName>
        <fullName evidence="3">cyclin-dependent kinase</fullName>
        <ecNumber evidence="3">2.7.11.22</ecNumber>
    </recommendedName>
    <alternativeName>
        <fullName evidence="13">Galactosyltransferase-associated protein kinase p58/GTA</fullName>
    </alternativeName>
</protein>
<dbReference type="Pfam" id="PF00069">
    <property type="entry name" value="Pkinase"/>
    <property type="match status" value="1"/>
</dbReference>
<feature type="compositionally biased region" description="Basic and acidic residues" evidence="14">
    <location>
        <begin position="353"/>
        <end position="365"/>
    </location>
</feature>
<name>A0AAV2TYW8_CALDB</name>
<evidence type="ECO:0000256" key="13">
    <source>
        <dbReference type="ARBA" id="ARBA00079859"/>
    </source>
</evidence>
<dbReference type="PROSITE" id="PS00108">
    <property type="entry name" value="PROTEIN_KINASE_ST"/>
    <property type="match status" value="1"/>
</dbReference>
<comment type="similarity">
    <text evidence="2">Belongs to the protein kinase superfamily. CMGC Ser/Thr protein kinase family. CDC2/CDKX subfamily.</text>
</comment>
<keyword evidence="8" id="KW-0418">Kinase</keyword>
<feature type="compositionally biased region" description="Basic residues" evidence="14">
    <location>
        <begin position="442"/>
        <end position="452"/>
    </location>
</feature>
<comment type="catalytic activity">
    <reaction evidence="11">
        <text>L-threonyl-[protein] + ATP = O-phospho-L-threonyl-[protein] + ADP + H(+)</text>
        <dbReference type="Rhea" id="RHEA:46608"/>
        <dbReference type="Rhea" id="RHEA-COMP:11060"/>
        <dbReference type="Rhea" id="RHEA-COMP:11605"/>
        <dbReference type="ChEBI" id="CHEBI:15378"/>
        <dbReference type="ChEBI" id="CHEBI:30013"/>
        <dbReference type="ChEBI" id="CHEBI:30616"/>
        <dbReference type="ChEBI" id="CHEBI:61977"/>
        <dbReference type="ChEBI" id="CHEBI:456216"/>
        <dbReference type="EC" id="2.7.11.22"/>
    </reaction>
</comment>
<feature type="compositionally biased region" description="Basic residues" evidence="14">
    <location>
        <begin position="477"/>
        <end position="487"/>
    </location>
</feature>
<feature type="compositionally biased region" description="Acidic residues" evidence="14">
    <location>
        <begin position="77"/>
        <end position="91"/>
    </location>
</feature>